<feature type="domain" description="Inner membrane protein YgaP-like transmembrane" evidence="2">
    <location>
        <begin position="4"/>
        <end position="65"/>
    </location>
</feature>
<evidence type="ECO:0000259" key="2">
    <source>
        <dbReference type="Pfam" id="PF11127"/>
    </source>
</evidence>
<sequence length="69" mass="7365">MFYAKNLPHWERVLRVLVAVAATGYTVVNWSHSVWAVAAGLSAITLALTGLVGFCPMCAVAGRKPVHKG</sequence>
<organism evidence="3 4">
    <name type="scientific">Leeia aquatica</name>
    <dbReference type="NCBI Taxonomy" id="2725557"/>
    <lineage>
        <taxon>Bacteria</taxon>
        <taxon>Pseudomonadati</taxon>
        <taxon>Pseudomonadota</taxon>
        <taxon>Betaproteobacteria</taxon>
        <taxon>Neisseriales</taxon>
        <taxon>Leeiaceae</taxon>
        <taxon>Leeia</taxon>
    </lineage>
</organism>
<reference evidence="3 4" key="1">
    <citation type="submission" date="2020-04" db="EMBL/GenBank/DDBJ databases">
        <title>Draft genome of Leeia sp. IMCC25680.</title>
        <authorList>
            <person name="Song J."/>
            <person name="Cho J.-C."/>
        </authorList>
    </citation>
    <scope>NUCLEOTIDE SEQUENCE [LARGE SCALE GENOMIC DNA]</scope>
    <source>
        <strain evidence="3 4">IMCC25680</strain>
    </source>
</reference>
<feature type="transmembrane region" description="Helical" evidence="1">
    <location>
        <begin position="34"/>
        <end position="61"/>
    </location>
</feature>
<accession>A0A847S400</accession>
<evidence type="ECO:0000256" key="1">
    <source>
        <dbReference type="SAM" id="Phobius"/>
    </source>
</evidence>
<dbReference type="InterPro" id="IPR021309">
    <property type="entry name" value="YgaP-like_TM"/>
</dbReference>
<evidence type="ECO:0000313" key="3">
    <source>
        <dbReference type="EMBL" id="NLR73887.1"/>
    </source>
</evidence>
<dbReference type="Pfam" id="PF11127">
    <property type="entry name" value="YgaP-like_TM"/>
    <property type="match status" value="1"/>
</dbReference>
<evidence type="ECO:0000313" key="4">
    <source>
        <dbReference type="Proteomes" id="UP000587991"/>
    </source>
</evidence>
<protein>
    <submittedName>
        <fullName evidence="3">DUF2892 domain-containing protein</fullName>
    </submittedName>
</protein>
<keyword evidence="1" id="KW-1133">Transmembrane helix</keyword>
<dbReference type="EMBL" id="JABAIM010000001">
    <property type="protein sequence ID" value="NLR73887.1"/>
    <property type="molecule type" value="Genomic_DNA"/>
</dbReference>
<proteinExistence type="predicted"/>
<keyword evidence="4" id="KW-1185">Reference proteome</keyword>
<dbReference type="Proteomes" id="UP000587991">
    <property type="component" value="Unassembled WGS sequence"/>
</dbReference>
<comment type="caution">
    <text evidence="3">The sequence shown here is derived from an EMBL/GenBank/DDBJ whole genome shotgun (WGS) entry which is preliminary data.</text>
</comment>
<name>A0A847S400_9NEIS</name>
<dbReference type="AlphaFoldDB" id="A0A847S400"/>
<gene>
    <name evidence="3" type="ORF">HF682_01775</name>
</gene>
<keyword evidence="1" id="KW-0472">Membrane</keyword>
<keyword evidence="1" id="KW-0812">Transmembrane</keyword>
<dbReference type="RefSeq" id="WP_168875538.1">
    <property type="nucleotide sequence ID" value="NZ_JABAIM010000001.1"/>
</dbReference>
<feature type="transmembrane region" description="Helical" evidence="1">
    <location>
        <begin position="12"/>
        <end position="28"/>
    </location>
</feature>